<keyword evidence="1" id="KW-0808">Transferase</keyword>
<reference evidence="5 6" key="1">
    <citation type="submission" date="2020-10" db="EMBL/GenBank/DDBJ databases">
        <title>Campylobacter and Helicobacter PacBio genomes.</title>
        <authorList>
            <person name="Lane C."/>
        </authorList>
    </citation>
    <scope>NUCLEOTIDE SEQUENCE [LARGE SCALE GENOMIC DNA]</scope>
    <source>
        <strain evidence="5 6">2016D-0077</strain>
    </source>
</reference>
<organism evidence="5 6">
    <name type="scientific">Campylobacter corcagiensis</name>
    <dbReference type="NCBI Taxonomy" id="1448857"/>
    <lineage>
        <taxon>Bacteria</taxon>
        <taxon>Pseudomonadati</taxon>
        <taxon>Campylobacterota</taxon>
        <taxon>Epsilonproteobacteria</taxon>
        <taxon>Campylobacterales</taxon>
        <taxon>Campylobacteraceae</taxon>
        <taxon>Campylobacter</taxon>
    </lineage>
</organism>
<evidence type="ECO:0000256" key="4">
    <source>
        <dbReference type="ARBA" id="ARBA00022932"/>
    </source>
</evidence>
<keyword evidence="2" id="KW-0548">Nucleotidyltransferase</keyword>
<accession>A0A7M1LF09</accession>
<dbReference type="EMBL" id="CP063078">
    <property type="protein sequence ID" value="QOQ86931.1"/>
    <property type="molecule type" value="Genomic_DNA"/>
</dbReference>
<dbReference type="InterPro" id="IPR005790">
    <property type="entry name" value="DNA_polIII_delta"/>
</dbReference>
<dbReference type="OrthoDB" id="5329738at2"/>
<evidence type="ECO:0008006" key="7">
    <source>
        <dbReference type="Google" id="ProtNLM"/>
    </source>
</evidence>
<evidence type="ECO:0000256" key="2">
    <source>
        <dbReference type="ARBA" id="ARBA00022695"/>
    </source>
</evidence>
<keyword evidence="4" id="KW-0239">DNA-directed DNA polymerase</keyword>
<gene>
    <name evidence="5" type="ORF">IMC76_06885</name>
</gene>
<protein>
    <recommendedName>
        <fullName evidence="7">DNA polymerase III subunit delta</fullName>
    </recommendedName>
</protein>
<evidence type="ECO:0000256" key="3">
    <source>
        <dbReference type="ARBA" id="ARBA00022705"/>
    </source>
</evidence>
<evidence type="ECO:0000256" key="1">
    <source>
        <dbReference type="ARBA" id="ARBA00022679"/>
    </source>
</evidence>
<evidence type="ECO:0000313" key="5">
    <source>
        <dbReference type="EMBL" id="QOQ86931.1"/>
    </source>
</evidence>
<name>A0A7M1LF09_9BACT</name>
<keyword evidence="6" id="KW-1185">Reference proteome</keyword>
<sequence length="326" mass="37940">MYKRDLDALLFAKKLPNFILLRSKDEFLNELYADEILKLWGAENLYTVYQNEYDFAAIKEFFAPSLFGGKNAVYIKTSKFGSTKEIKDLIEICIKNKDSFLLYEFFEDENSKVNDAFIKAFNGNFVRFFSPNNPSEALQILNRVCQNLGIYQNSTALLEIYKIQGENLSLSVAELSKFASLNLKLNLENVKANVSGLSEVSFEEIFNKILHLQDFRDEFFTFIQSGGYNESEFISYMYSSVYRIFEIHTHIKLFGRLDFREVLGYTPPPNIQNNLKAEALKFNTDKFKEMFKVLNECEFILKTKAGLDKTYFLLSEMLRFQRVISA</sequence>
<dbReference type="RefSeq" id="WP_025803286.1">
    <property type="nucleotide sequence ID" value="NZ_CP053842.1"/>
</dbReference>
<dbReference type="PANTHER" id="PTHR34388">
    <property type="entry name" value="DNA POLYMERASE III SUBUNIT DELTA"/>
    <property type="match status" value="1"/>
</dbReference>
<keyword evidence="3" id="KW-0235">DNA replication</keyword>
<dbReference type="PANTHER" id="PTHR34388:SF1">
    <property type="entry name" value="DNA POLYMERASE III SUBUNIT DELTA"/>
    <property type="match status" value="1"/>
</dbReference>
<dbReference type="GO" id="GO:0009360">
    <property type="term" value="C:DNA polymerase III complex"/>
    <property type="evidence" value="ECO:0007669"/>
    <property type="project" value="TreeGrafter"/>
</dbReference>
<dbReference type="GO" id="GO:0006261">
    <property type="term" value="P:DNA-templated DNA replication"/>
    <property type="evidence" value="ECO:0007669"/>
    <property type="project" value="TreeGrafter"/>
</dbReference>
<dbReference type="Proteomes" id="UP000594749">
    <property type="component" value="Chromosome"/>
</dbReference>
<proteinExistence type="predicted"/>
<dbReference type="GO" id="GO:0003887">
    <property type="term" value="F:DNA-directed DNA polymerase activity"/>
    <property type="evidence" value="ECO:0007669"/>
    <property type="project" value="UniProtKB-KW"/>
</dbReference>
<evidence type="ECO:0000313" key="6">
    <source>
        <dbReference type="Proteomes" id="UP000594749"/>
    </source>
</evidence>
<dbReference type="GO" id="GO:0003677">
    <property type="term" value="F:DNA binding"/>
    <property type="evidence" value="ECO:0007669"/>
    <property type="project" value="InterPro"/>
</dbReference>
<dbReference type="AlphaFoldDB" id="A0A7M1LF09"/>